<organism evidence="2 3">
    <name type="scientific">Alienimonas chondri</name>
    <dbReference type="NCBI Taxonomy" id="2681879"/>
    <lineage>
        <taxon>Bacteria</taxon>
        <taxon>Pseudomonadati</taxon>
        <taxon>Planctomycetota</taxon>
        <taxon>Planctomycetia</taxon>
        <taxon>Planctomycetales</taxon>
        <taxon>Planctomycetaceae</taxon>
        <taxon>Alienimonas</taxon>
    </lineage>
</organism>
<evidence type="ECO:0000313" key="2">
    <source>
        <dbReference type="EMBL" id="NNJ25878.1"/>
    </source>
</evidence>
<feature type="region of interest" description="Disordered" evidence="1">
    <location>
        <begin position="1"/>
        <end position="24"/>
    </location>
</feature>
<reference evidence="2 3" key="1">
    <citation type="journal article" date="2020" name="Syst. Appl. Microbiol.">
        <title>Alienimonas chondri sp. nov., a novel planctomycete isolated from the biofilm of the red alga Chondrus crispus.</title>
        <authorList>
            <person name="Vitorino I."/>
            <person name="Albuquerque L."/>
            <person name="Wiegand S."/>
            <person name="Kallscheuer N."/>
            <person name="da Costa M.S."/>
            <person name="Lobo-da-Cunha A."/>
            <person name="Jogler C."/>
            <person name="Lage O.M."/>
        </authorList>
    </citation>
    <scope>NUCLEOTIDE SEQUENCE [LARGE SCALE GENOMIC DNA]</scope>
    <source>
        <strain evidence="2 3">LzC2</strain>
    </source>
</reference>
<dbReference type="RefSeq" id="WP_171186330.1">
    <property type="nucleotide sequence ID" value="NZ_WTPX01000053.1"/>
</dbReference>
<keyword evidence="3" id="KW-1185">Reference proteome</keyword>
<name>A0ABX1VDJ5_9PLAN</name>
<accession>A0ABX1VDJ5</accession>
<dbReference type="Proteomes" id="UP000609651">
    <property type="component" value="Unassembled WGS sequence"/>
</dbReference>
<proteinExistence type="predicted"/>
<evidence type="ECO:0000313" key="3">
    <source>
        <dbReference type="Proteomes" id="UP000609651"/>
    </source>
</evidence>
<evidence type="ECO:0000256" key="1">
    <source>
        <dbReference type="SAM" id="MobiDB-lite"/>
    </source>
</evidence>
<dbReference type="EMBL" id="WTPX01000053">
    <property type="protein sequence ID" value="NNJ25878.1"/>
    <property type="molecule type" value="Genomic_DNA"/>
</dbReference>
<gene>
    <name evidence="2" type="ORF">LzC2_19540</name>
</gene>
<sequence length="248" mass="26846">MTDDLPATAPPDAEVPDGDERPLRHGWSRGLRWAGRAAWVAVGVAAFFHGVRTATDEYDDAVAAADDARFGWGVAVQYHNPRRPSAVRTICTAVRDTSGVDLLPPDGASAEGRAVRYVRIEGGTGPEKARDTLAAIAGMSAVTELVTTRSVPRDALDMIPTLPNLRRWSIDGESYYGDPWQPEVEDQLRIAARVPSLRVLALPHVELNDERLSLLSELDQVTTVLLSETTGAGAEEVRAAMPWAAVMR</sequence>
<protein>
    <submittedName>
        <fullName evidence="2">Uncharacterized protein</fullName>
    </submittedName>
</protein>
<comment type="caution">
    <text evidence="2">The sequence shown here is derived from an EMBL/GenBank/DDBJ whole genome shotgun (WGS) entry which is preliminary data.</text>
</comment>